<evidence type="ECO:0000313" key="3">
    <source>
        <dbReference type="Proteomes" id="UP000481858"/>
    </source>
</evidence>
<sequence>MDRAAHRNFVGRKLGVMKKANTLHHKHNARVIVLVEKNNTIFRYQSDPSWPVLDSICVEPCNIFTPDHFDTVADRCVPASASASAGTGANASRSSSPYSFRSLSSGCELQAVYEAPQNFIHGSIETVCTQDQIGAYDAHSPDALAEKEHSPDFLPVLDIELQSSVTQQAHTDLSLWTSSSMASEGSLDSPSLLDSSSGSLALAPKRAHHTVSDHRRSNVKSPSGQDRTPIRKSNRTHQQAKKYF</sequence>
<dbReference type="EMBL" id="WUBL01000012">
    <property type="protein sequence ID" value="KAF2971658.1"/>
    <property type="molecule type" value="Genomic_DNA"/>
</dbReference>
<evidence type="ECO:0008006" key="4">
    <source>
        <dbReference type="Google" id="ProtNLM"/>
    </source>
</evidence>
<dbReference type="OrthoDB" id="4776285at2759"/>
<name>A0A7C8IVW6_9PEZI</name>
<dbReference type="Proteomes" id="UP000481858">
    <property type="component" value="Unassembled WGS sequence"/>
</dbReference>
<gene>
    <name evidence="2" type="ORF">GQX73_g1916</name>
</gene>
<organism evidence="2 3">
    <name type="scientific">Xylaria multiplex</name>
    <dbReference type="NCBI Taxonomy" id="323545"/>
    <lineage>
        <taxon>Eukaryota</taxon>
        <taxon>Fungi</taxon>
        <taxon>Dikarya</taxon>
        <taxon>Ascomycota</taxon>
        <taxon>Pezizomycotina</taxon>
        <taxon>Sordariomycetes</taxon>
        <taxon>Xylariomycetidae</taxon>
        <taxon>Xylariales</taxon>
        <taxon>Xylariaceae</taxon>
        <taxon>Xylaria</taxon>
    </lineage>
</organism>
<reference evidence="2 3" key="1">
    <citation type="submission" date="2019-12" db="EMBL/GenBank/DDBJ databases">
        <title>Draft genome sequence of the ascomycete Xylaria multiplex DSM 110363.</title>
        <authorList>
            <person name="Buettner E."/>
            <person name="Kellner H."/>
        </authorList>
    </citation>
    <scope>NUCLEOTIDE SEQUENCE [LARGE SCALE GENOMIC DNA]</scope>
    <source>
        <strain evidence="2 3">DSM 110363</strain>
    </source>
</reference>
<evidence type="ECO:0000256" key="1">
    <source>
        <dbReference type="SAM" id="MobiDB-lite"/>
    </source>
</evidence>
<dbReference type="AlphaFoldDB" id="A0A7C8IVW6"/>
<proteinExistence type="predicted"/>
<dbReference type="InParanoid" id="A0A7C8IVW6"/>
<evidence type="ECO:0000313" key="2">
    <source>
        <dbReference type="EMBL" id="KAF2971658.1"/>
    </source>
</evidence>
<accession>A0A7C8IVW6</accession>
<feature type="region of interest" description="Disordered" evidence="1">
    <location>
        <begin position="203"/>
        <end position="244"/>
    </location>
</feature>
<comment type="caution">
    <text evidence="2">The sequence shown here is derived from an EMBL/GenBank/DDBJ whole genome shotgun (WGS) entry which is preliminary data.</text>
</comment>
<keyword evidence="3" id="KW-1185">Reference proteome</keyword>
<protein>
    <recommendedName>
        <fullName evidence="4">MADS-box domain-containing protein</fullName>
    </recommendedName>
</protein>
<feature type="compositionally biased region" description="Basic residues" evidence="1">
    <location>
        <begin position="230"/>
        <end position="244"/>
    </location>
</feature>